<accession>A0A4P6F9G0</accession>
<dbReference type="InterPro" id="IPR006528">
    <property type="entry name" value="Phage_head_morphogenesis_dom"/>
</dbReference>
<keyword evidence="4" id="KW-1185">Reference proteome</keyword>
<dbReference type="RefSeq" id="WP_129187510.1">
    <property type="nucleotide sequence ID" value="NZ_CP035493.1"/>
</dbReference>
<feature type="region of interest" description="Disordered" evidence="1">
    <location>
        <begin position="354"/>
        <end position="382"/>
    </location>
</feature>
<organism evidence="3 4">
    <name type="scientific">Xylanimonas protaetiae</name>
    <dbReference type="NCBI Taxonomy" id="2509457"/>
    <lineage>
        <taxon>Bacteria</taxon>
        <taxon>Bacillati</taxon>
        <taxon>Actinomycetota</taxon>
        <taxon>Actinomycetes</taxon>
        <taxon>Micrococcales</taxon>
        <taxon>Promicromonosporaceae</taxon>
        <taxon>Xylanimonas</taxon>
    </lineage>
</organism>
<dbReference type="Pfam" id="PF04233">
    <property type="entry name" value="Phage_Mu_F"/>
    <property type="match status" value="1"/>
</dbReference>
<sequence>MPVTDRTVRLSRQARTALDTIVDQATRDLVVAWATAWDEIAQTWQAAVDDLIAYQQQTGVWPPAWRIARAERAQAALQAAAKALVGVSDAAGARITQDLDNLTAAAADWEARIIASQMPPKPVAGDMGVAATFNRVDPNSLTAIVERTTGQVTALTYPLAVDAVTAMNRELIRGIAVGDNPRTAAARMLARVEGGFNGGLARAMTIARTEMLDAHREASRVQRGANTDVLAGWRWLATLDRRTCPSCLAQHGTLHAVDEQGPTDHQNGRCTAVPETKSWRQLGFDIDEPPSTLPDARAWFDSLPETEQAKIMGPGRLDLLRTGRIGWADLSTRTSTPGWRDSHHVRSLRDLQGLAGAADGSGGGSGSWVTRAGSPDDLPDRYRDPSIPFTRSTRPRADIIAASHALGKHAYDAPPTERTHYFPQGWFGDGDDDVFAVQALMDRVTYVAEPAWDDRGRLRFDAWIGGVLVRVPARPDADGVWLLRTAFPLRGEGVRQHVNGRYTDVP</sequence>
<evidence type="ECO:0000256" key="1">
    <source>
        <dbReference type="SAM" id="MobiDB-lite"/>
    </source>
</evidence>
<feature type="domain" description="Phage head morphogenesis" evidence="2">
    <location>
        <begin position="168"/>
        <end position="272"/>
    </location>
</feature>
<evidence type="ECO:0000313" key="4">
    <source>
        <dbReference type="Proteomes" id="UP000292118"/>
    </source>
</evidence>
<dbReference type="KEGG" id="xya:ET471_08105"/>
<evidence type="ECO:0000259" key="2">
    <source>
        <dbReference type="Pfam" id="PF04233"/>
    </source>
</evidence>
<protein>
    <recommendedName>
        <fullName evidence="2">Phage head morphogenesis domain-containing protein</fullName>
    </recommendedName>
</protein>
<gene>
    <name evidence="3" type="ORF">ET471_08105</name>
</gene>
<dbReference type="Proteomes" id="UP000292118">
    <property type="component" value="Chromosome"/>
</dbReference>
<reference evidence="3 4" key="1">
    <citation type="submission" date="2019-01" db="EMBL/GenBank/DDBJ databases">
        <title>Genome sequencing of strain FW10M-9.</title>
        <authorList>
            <person name="Heo J."/>
            <person name="Kim S.-J."/>
            <person name="Kim J.-S."/>
            <person name="Hong S.-B."/>
            <person name="Kwon S.-W."/>
        </authorList>
    </citation>
    <scope>NUCLEOTIDE SEQUENCE [LARGE SCALE GENOMIC DNA]</scope>
    <source>
        <strain evidence="3 4">FW10M-9</strain>
    </source>
</reference>
<name>A0A4P6F9G0_9MICO</name>
<proteinExistence type="predicted"/>
<dbReference type="OrthoDB" id="3522453at2"/>
<dbReference type="AlphaFoldDB" id="A0A4P6F9G0"/>
<evidence type="ECO:0000313" key="3">
    <source>
        <dbReference type="EMBL" id="QAY69997.1"/>
    </source>
</evidence>
<dbReference type="EMBL" id="CP035493">
    <property type="protein sequence ID" value="QAY69997.1"/>
    <property type="molecule type" value="Genomic_DNA"/>
</dbReference>